<dbReference type="EC" id="3.6.1.66" evidence="10"/>
<comment type="similarity">
    <text evidence="1 10">Belongs to the HAM1 NTPase family.</text>
</comment>
<comment type="catalytic activity">
    <reaction evidence="9 10">
        <text>XTP + H2O = XMP + diphosphate + H(+)</text>
        <dbReference type="Rhea" id="RHEA:28610"/>
        <dbReference type="ChEBI" id="CHEBI:15377"/>
        <dbReference type="ChEBI" id="CHEBI:15378"/>
        <dbReference type="ChEBI" id="CHEBI:33019"/>
        <dbReference type="ChEBI" id="CHEBI:57464"/>
        <dbReference type="ChEBI" id="CHEBI:61314"/>
        <dbReference type="EC" id="3.6.1.66"/>
    </reaction>
</comment>
<evidence type="ECO:0000256" key="2">
    <source>
        <dbReference type="ARBA" id="ARBA00011738"/>
    </source>
</evidence>
<evidence type="ECO:0000256" key="8">
    <source>
        <dbReference type="ARBA" id="ARBA00051875"/>
    </source>
</evidence>
<comment type="catalytic activity">
    <reaction evidence="10">
        <text>ITP + H2O = IMP + diphosphate + H(+)</text>
        <dbReference type="Rhea" id="RHEA:29399"/>
        <dbReference type="ChEBI" id="CHEBI:15377"/>
        <dbReference type="ChEBI" id="CHEBI:15378"/>
        <dbReference type="ChEBI" id="CHEBI:33019"/>
        <dbReference type="ChEBI" id="CHEBI:58053"/>
        <dbReference type="ChEBI" id="CHEBI:61402"/>
        <dbReference type="EC" id="3.6.1.66"/>
    </reaction>
</comment>
<proteinExistence type="inferred from homology"/>
<dbReference type="CDD" id="cd00515">
    <property type="entry name" value="HAM1"/>
    <property type="match status" value="1"/>
</dbReference>
<dbReference type="SUPFAM" id="SSF52972">
    <property type="entry name" value="ITPase-like"/>
    <property type="match status" value="1"/>
</dbReference>
<dbReference type="EMBL" id="CP042913">
    <property type="protein sequence ID" value="QEG34476.1"/>
    <property type="molecule type" value="Genomic_DNA"/>
</dbReference>
<comment type="cofactor">
    <cofactor evidence="10">
        <name>Mg(2+)</name>
        <dbReference type="ChEBI" id="CHEBI:18420"/>
    </cofactor>
    <text evidence="10">Binds 1 Mg(2+) ion per subunit.</text>
</comment>
<feature type="binding site" evidence="10">
    <location>
        <position position="74"/>
    </location>
    <ligand>
        <name>substrate</name>
    </ligand>
</feature>
<dbReference type="RefSeq" id="WP_148073126.1">
    <property type="nucleotide sequence ID" value="NZ_CP042913.1"/>
</dbReference>
<evidence type="ECO:0000256" key="1">
    <source>
        <dbReference type="ARBA" id="ARBA00008023"/>
    </source>
</evidence>
<keyword evidence="7 10" id="KW-0546">Nucleotide metabolism</keyword>
<comment type="caution">
    <text evidence="10">Lacks conserved residue(s) required for the propagation of feature annotation.</text>
</comment>
<organism evidence="11 12">
    <name type="scientific">Bythopirellula goksoeyrii</name>
    <dbReference type="NCBI Taxonomy" id="1400387"/>
    <lineage>
        <taxon>Bacteria</taxon>
        <taxon>Pseudomonadati</taxon>
        <taxon>Planctomycetota</taxon>
        <taxon>Planctomycetia</taxon>
        <taxon>Pirellulales</taxon>
        <taxon>Lacipirellulaceae</taxon>
        <taxon>Bythopirellula</taxon>
    </lineage>
</organism>
<keyword evidence="12" id="KW-1185">Reference proteome</keyword>
<accession>A0A5B9QC40</accession>
<dbReference type="HAMAP" id="MF_01405">
    <property type="entry name" value="Non_canon_purine_NTPase"/>
    <property type="match status" value="1"/>
</dbReference>
<dbReference type="Pfam" id="PF01725">
    <property type="entry name" value="Ham1p_like"/>
    <property type="match status" value="1"/>
</dbReference>
<dbReference type="GO" id="GO:0036220">
    <property type="term" value="F:ITP diphosphatase activity"/>
    <property type="evidence" value="ECO:0007669"/>
    <property type="project" value="UniProtKB-UniRule"/>
</dbReference>
<dbReference type="PANTHER" id="PTHR11067:SF9">
    <property type="entry name" value="INOSINE TRIPHOSPHATE PYROPHOSPHATASE"/>
    <property type="match status" value="1"/>
</dbReference>
<dbReference type="GO" id="GO:0017111">
    <property type="term" value="F:ribonucleoside triphosphate phosphatase activity"/>
    <property type="evidence" value="ECO:0007669"/>
    <property type="project" value="InterPro"/>
</dbReference>
<dbReference type="AlphaFoldDB" id="A0A5B9QC40"/>
<dbReference type="GO" id="GO:0036222">
    <property type="term" value="F:XTP diphosphatase activity"/>
    <property type="evidence" value="ECO:0007669"/>
    <property type="project" value="UniProtKB-UniRule"/>
</dbReference>
<evidence type="ECO:0000256" key="10">
    <source>
        <dbReference type="HAMAP-Rule" id="MF_01405"/>
    </source>
</evidence>
<keyword evidence="5 10" id="KW-0378">Hydrolase</keyword>
<comment type="subunit">
    <text evidence="2 10">Homodimer.</text>
</comment>
<dbReference type="GO" id="GO:0000166">
    <property type="term" value="F:nucleotide binding"/>
    <property type="evidence" value="ECO:0007669"/>
    <property type="project" value="UniProtKB-KW"/>
</dbReference>
<dbReference type="GO" id="GO:0005829">
    <property type="term" value="C:cytosol"/>
    <property type="evidence" value="ECO:0007669"/>
    <property type="project" value="TreeGrafter"/>
</dbReference>
<evidence type="ECO:0000256" key="6">
    <source>
        <dbReference type="ARBA" id="ARBA00022842"/>
    </source>
</evidence>
<feature type="binding site" evidence="10">
    <location>
        <position position="180"/>
    </location>
    <ligand>
        <name>substrate</name>
    </ligand>
</feature>
<feature type="active site" description="Proton acceptor" evidence="10">
    <location>
        <position position="73"/>
    </location>
</feature>
<dbReference type="KEGG" id="bgok:Pr1d_17560"/>
<evidence type="ECO:0000256" key="5">
    <source>
        <dbReference type="ARBA" id="ARBA00022801"/>
    </source>
</evidence>
<evidence type="ECO:0000313" key="11">
    <source>
        <dbReference type="EMBL" id="QEG34476.1"/>
    </source>
</evidence>
<dbReference type="FunFam" id="3.90.950.10:FF:000001">
    <property type="entry name" value="dITP/XTP pyrophosphatase"/>
    <property type="match status" value="1"/>
</dbReference>
<keyword evidence="6 10" id="KW-0460">Magnesium</keyword>
<dbReference type="GO" id="GO:0035870">
    <property type="term" value="F:dITP diphosphatase activity"/>
    <property type="evidence" value="ECO:0007669"/>
    <property type="project" value="UniProtKB-UniRule"/>
</dbReference>
<protein>
    <recommendedName>
        <fullName evidence="10">dITP/XTP pyrophosphatase</fullName>
        <ecNumber evidence="10">3.6.1.66</ecNumber>
    </recommendedName>
    <alternativeName>
        <fullName evidence="10">Non-canonical purine NTP pyrophosphatase</fullName>
    </alternativeName>
    <alternativeName>
        <fullName evidence="10">Non-standard purine NTP pyrophosphatase</fullName>
    </alternativeName>
    <alternativeName>
        <fullName evidence="10">Nucleoside-triphosphate diphosphatase</fullName>
    </alternativeName>
    <alternativeName>
        <fullName evidence="10">Nucleoside-triphosphate pyrophosphatase</fullName>
        <shortName evidence="10">NTPase</shortName>
    </alternativeName>
</protein>
<comment type="catalytic activity">
    <reaction evidence="8 10">
        <text>dITP + H2O = dIMP + diphosphate + H(+)</text>
        <dbReference type="Rhea" id="RHEA:28342"/>
        <dbReference type="ChEBI" id="CHEBI:15377"/>
        <dbReference type="ChEBI" id="CHEBI:15378"/>
        <dbReference type="ChEBI" id="CHEBI:33019"/>
        <dbReference type="ChEBI" id="CHEBI:61194"/>
        <dbReference type="ChEBI" id="CHEBI:61382"/>
        <dbReference type="EC" id="3.6.1.66"/>
    </reaction>
</comment>
<keyword evidence="4 10" id="KW-0547">Nucleotide-binding</keyword>
<keyword evidence="3 10" id="KW-0479">Metal-binding</keyword>
<sequence>MGAARRLVIGTTNAHKGRELSEMLGPYGFHIQTLKDYPNALEVVEDGDSFAANARKKAAEQASHLKCWVMADDSGLEVDTLDGAPGIFSARFAGATAADADNNAKLLAELADIPWEKRGARYYCHIAVADPTGLVCAESWGECRGRIRTVPAGNNGFGYDPLFEIREYHQTFGQLGPHVKSALSHRARALRAIVPQLEVLAASDEWR</sequence>
<dbReference type="Proteomes" id="UP000323917">
    <property type="component" value="Chromosome"/>
</dbReference>
<feature type="binding site" evidence="10">
    <location>
        <begin position="11"/>
        <end position="16"/>
    </location>
    <ligand>
        <name>substrate</name>
    </ligand>
</feature>
<feature type="binding site" evidence="10">
    <location>
        <begin position="185"/>
        <end position="186"/>
    </location>
    <ligand>
        <name>substrate</name>
    </ligand>
</feature>
<dbReference type="Gene3D" id="3.90.950.10">
    <property type="match status" value="1"/>
</dbReference>
<dbReference type="InterPro" id="IPR002637">
    <property type="entry name" value="RdgB/HAM1"/>
</dbReference>
<reference evidence="11 12" key="1">
    <citation type="submission" date="2019-08" db="EMBL/GenBank/DDBJ databases">
        <title>Deep-cultivation of Planctomycetes and their phenomic and genomic characterization uncovers novel biology.</title>
        <authorList>
            <person name="Wiegand S."/>
            <person name="Jogler M."/>
            <person name="Boedeker C."/>
            <person name="Pinto D."/>
            <person name="Vollmers J."/>
            <person name="Rivas-Marin E."/>
            <person name="Kohn T."/>
            <person name="Peeters S.H."/>
            <person name="Heuer A."/>
            <person name="Rast P."/>
            <person name="Oberbeckmann S."/>
            <person name="Bunk B."/>
            <person name="Jeske O."/>
            <person name="Meyerdierks A."/>
            <person name="Storesund J.E."/>
            <person name="Kallscheuer N."/>
            <person name="Luecker S."/>
            <person name="Lage O.M."/>
            <person name="Pohl T."/>
            <person name="Merkel B.J."/>
            <person name="Hornburger P."/>
            <person name="Mueller R.-W."/>
            <person name="Bruemmer F."/>
            <person name="Labrenz M."/>
            <person name="Spormann A.M."/>
            <person name="Op den Camp H."/>
            <person name="Overmann J."/>
            <person name="Amann R."/>
            <person name="Jetten M.S.M."/>
            <person name="Mascher T."/>
            <person name="Medema M.H."/>
            <person name="Devos D.P."/>
            <person name="Kaster A.-K."/>
            <person name="Ovreas L."/>
            <person name="Rohde M."/>
            <person name="Galperin M.Y."/>
            <person name="Jogler C."/>
        </authorList>
    </citation>
    <scope>NUCLEOTIDE SEQUENCE [LARGE SCALE GENOMIC DNA]</scope>
    <source>
        <strain evidence="11 12">Pr1d</strain>
    </source>
</reference>
<name>A0A5B9QC40_9BACT</name>
<dbReference type="InterPro" id="IPR029001">
    <property type="entry name" value="ITPase-like_fam"/>
</dbReference>
<comment type="function">
    <text evidence="10">Pyrophosphatase that catalyzes the hydrolysis of nucleoside triphosphates to their monophosphate derivatives, with a high preference for the non-canonical purine nucleotides XTP (xanthosine triphosphate), dITP (deoxyinosine triphosphate) and ITP. Seems to function as a house-cleaning enzyme that removes non-canonical purine nucleotides from the nucleotide pool, thus preventing their incorporation into DNA/RNA and avoiding chromosomal lesions.</text>
</comment>
<gene>
    <name evidence="11" type="ORF">Pr1d_17560</name>
</gene>
<dbReference type="OrthoDB" id="9807456at2"/>
<evidence type="ECO:0000256" key="7">
    <source>
        <dbReference type="ARBA" id="ARBA00023080"/>
    </source>
</evidence>
<dbReference type="GO" id="GO:0009117">
    <property type="term" value="P:nucleotide metabolic process"/>
    <property type="evidence" value="ECO:0007669"/>
    <property type="project" value="UniProtKB-KW"/>
</dbReference>
<feature type="binding site" evidence="10">
    <location>
        <begin position="157"/>
        <end position="160"/>
    </location>
    <ligand>
        <name>substrate</name>
    </ligand>
</feature>
<evidence type="ECO:0000256" key="3">
    <source>
        <dbReference type="ARBA" id="ARBA00022723"/>
    </source>
</evidence>
<dbReference type="GO" id="GO:0046872">
    <property type="term" value="F:metal ion binding"/>
    <property type="evidence" value="ECO:0007669"/>
    <property type="project" value="UniProtKB-KW"/>
</dbReference>
<dbReference type="PANTHER" id="PTHR11067">
    <property type="entry name" value="INOSINE TRIPHOSPHATE PYROPHOSPHATASE/HAM1 PROTEIN"/>
    <property type="match status" value="1"/>
</dbReference>
<dbReference type="GO" id="GO:0009146">
    <property type="term" value="P:purine nucleoside triphosphate catabolic process"/>
    <property type="evidence" value="ECO:0007669"/>
    <property type="project" value="UniProtKB-UniRule"/>
</dbReference>
<evidence type="ECO:0000256" key="4">
    <source>
        <dbReference type="ARBA" id="ARBA00022741"/>
    </source>
</evidence>
<dbReference type="InterPro" id="IPR020922">
    <property type="entry name" value="dITP/XTP_pyrophosphatase"/>
</dbReference>
<feature type="binding site" evidence="10">
    <location>
        <position position="73"/>
    </location>
    <ligand>
        <name>Mg(2+)</name>
        <dbReference type="ChEBI" id="CHEBI:18420"/>
    </ligand>
</feature>
<evidence type="ECO:0000313" key="12">
    <source>
        <dbReference type="Proteomes" id="UP000323917"/>
    </source>
</evidence>
<evidence type="ECO:0000256" key="9">
    <source>
        <dbReference type="ARBA" id="ARBA00052017"/>
    </source>
</evidence>